<gene>
    <name evidence="1" type="ORF">Zmor_019556</name>
</gene>
<sequence>MFEIRNAVKESQCRNTARTQDSIWKQFTEFCEIGKFPLNKAVGMNEVASILEDYAFNANRKDGCEYEEATLKTIWNTTARVVQQLYFKKVNIAMNPFMDIDLRYQKNVKNTTKIPRNDEPQEI</sequence>
<dbReference type="Proteomes" id="UP001168821">
    <property type="component" value="Unassembled WGS sequence"/>
</dbReference>
<name>A0AA38M9K0_9CUCU</name>
<dbReference type="EMBL" id="JALNTZ010000006">
    <property type="protein sequence ID" value="KAJ3647692.1"/>
    <property type="molecule type" value="Genomic_DNA"/>
</dbReference>
<protein>
    <submittedName>
        <fullName evidence="1">Uncharacterized protein</fullName>
    </submittedName>
</protein>
<comment type="caution">
    <text evidence="1">The sequence shown here is derived from an EMBL/GenBank/DDBJ whole genome shotgun (WGS) entry which is preliminary data.</text>
</comment>
<evidence type="ECO:0000313" key="1">
    <source>
        <dbReference type="EMBL" id="KAJ3647692.1"/>
    </source>
</evidence>
<organism evidence="1 2">
    <name type="scientific">Zophobas morio</name>
    <dbReference type="NCBI Taxonomy" id="2755281"/>
    <lineage>
        <taxon>Eukaryota</taxon>
        <taxon>Metazoa</taxon>
        <taxon>Ecdysozoa</taxon>
        <taxon>Arthropoda</taxon>
        <taxon>Hexapoda</taxon>
        <taxon>Insecta</taxon>
        <taxon>Pterygota</taxon>
        <taxon>Neoptera</taxon>
        <taxon>Endopterygota</taxon>
        <taxon>Coleoptera</taxon>
        <taxon>Polyphaga</taxon>
        <taxon>Cucujiformia</taxon>
        <taxon>Tenebrionidae</taxon>
        <taxon>Zophobas</taxon>
    </lineage>
</organism>
<evidence type="ECO:0000313" key="2">
    <source>
        <dbReference type="Proteomes" id="UP001168821"/>
    </source>
</evidence>
<proteinExistence type="predicted"/>
<reference evidence="1" key="1">
    <citation type="journal article" date="2023" name="G3 (Bethesda)">
        <title>Whole genome assemblies of Zophobas morio and Tenebrio molitor.</title>
        <authorList>
            <person name="Kaur S."/>
            <person name="Stinson S.A."/>
            <person name="diCenzo G.C."/>
        </authorList>
    </citation>
    <scope>NUCLEOTIDE SEQUENCE</scope>
    <source>
        <strain evidence="1">QUZm001</strain>
    </source>
</reference>
<keyword evidence="2" id="KW-1185">Reference proteome</keyword>
<dbReference type="AlphaFoldDB" id="A0AA38M9K0"/>
<accession>A0AA38M9K0</accession>